<dbReference type="InterPro" id="IPR008280">
    <property type="entry name" value="Tub_FtsZ_C"/>
</dbReference>
<dbReference type="SUPFAM" id="SSF52490">
    <property type="entry name" value="Tubulin nucleotide-binding domain-like"/>
    <property type="match status" value="1"/>
</dbReference>
<dbReference type="SMART" id="SM00865">
    <property type="entry name" value="Tubulin_C"/>
    <property type="match status" value="1"/>
</dbReference>
<dbReference type="PROSITE" id="PS00227">
    <property type="entry name" value="TUBULIN"/>
    <property type="match status" value="1"/>
</dbReference>
<dbReference type="PRINTS" id="PR01161">
    <property type="entry name" value="TUBULIN"/>
</dbReference>
<dbReference type="InterPro" id="IPR017975">
    <property type="entry name" value="Tubulin_CS"/>
</dbReference>
<comment type="subcellular location">
    <subcellularLocation>
        <location evidence="2">Cytoplasm</location>
        <location evidence="2">Cytoskeleton</location>
        <location evidence="2">Microtubule organizing center</location>
    </subcellularLocation>
</comment>
<dbReference type="PRINTS" id="PR01164">
    <property type="entry name" value="GAMMATUBULIN"/>
</dbReference>
<dbReference type="CDD" id="cd02188">
    <property type="entry name" value="gamma_tubulin"/>
    <property type="match status" value="1"/>
</dbReference>
<proteinExistence type="inferred from homology"/>
<organism evidence="12 13">
    <name type="scientific">Vitis vinifera</name>
    <name type="common">Grape</name>
    <dbReference type="NCBI Taxonomy" id="29760"/>
    <lineage>
        <taxon>Eukaryota</taxon>
        <taxon>Viridiplantae</taxon>
        <taxon>Streptophyta</taxon>
        <taxon>Embryophyta</taxon>
        <taxon>Tracheophyta</taxon>
        <taxon>Spermatophyta</taxon>
        <taxon>Magnoliopsida</taxon>
        <taxon>eudicotyledons</taxon>
        <taxon>Gunneridae</taxon>
        <taxon>Pentapetalae</taxon>
        <taxon>rosids</taxon>
        <taxon>Vitales</taxon>
        <taxon>Vitaceae</taxon>
        <taxon>Viteae</taxon>
        <taxon>Vitis</taxon>
    </lineage>
</organism>
<evidence type="ECO:0000313" key="12">
    <source>
        <dbReference type="EMBL" id="RVX09976.1"/>
    </source>
</evidence>
<protein>
    <recommendedName>
        <fullName evidence="9">Tubulin gamma chain</fullName>
    </recommendedName>
</protein>
<dbReference type="GO" id="GO:0000930">
    <property type="term" value="C:gamma-tubulin complex"/>
    <property type="evidence" value="ECO:0007669"/>
    <property type="project" value="InterPro"/>
</dbReference>
<dbReference type="Pfam" id="PF03953">
    <property type="entry name" value="Tubulin_C"/>
    <property type="match status" value="1"/>
</dbReference>
<feature type="domain" description="Tubulin/FtsZ GTPase" evidence="10">
    <location>
        <begin position="48"/>
        <end position="286"/>
    </location>
</feature>
<dbReference type="Pfam" id="PF00091">
    <property type="entry name" value="Tubulin"/>
    <property type="match status" value="2"/>
</dbReference>
<evidence type="ECO:0000259" key="10">
    <source>
        <dbReference type="SMART" id="SM00864"/>
    </source>
</evidence>
<evidence type="ECO:0000256" key="9">
    <source>
        <dbReference type="RuleBase" id="RU000352"/>
    </source>
</evidence>
<name>A0A438JLY6_VITVI</name>
<dbReference type="Proteomes" id="UP000288805">
    <property type="component" value="Unassembled WGS sequence"/>
</dbReference>
<dbReference type="SUPFAM" id="SSF55307">
    <property type="entry name" value="Tubulin C-terminal domain-like"/>
    <property type="match status" value="1"/>
</dbReference>
<gene>
    <name evidence="12" type="primary">TUBG1</name>
    <name evidence="12" type="ORF">CK203_012980</name>
</gene>
<dbReference type="Gene3D" id="3.30.1330.20">
    <property type="entry name" value="Tubulin/FtsZ, C-terminal domain"/>
    <property type="match status" value="1"/>
</dbReference>
<dbReference type="InterPro" id="IPR003008">
    <property type="entry name" value="Tubulin_FtsZ_GTPase"/>
</dbReference>
<keyword evidence="6 9" id="KW-0547">Nucleotide-binding</keyword>
<dbReference type="GO" id="GO:0005874">
    <property type="term" value="C:microtubule"/>
    <property type="evidence" value="ECO:0007669"/>
    <property type="project" value="UniProtKB-KW"/>
</dbReference>
<evidence type="ECO:0000256" key="8">
    <source>
        <dbReference type="ARBA" id="ARBA00023212"/>
    </source>
</evidence>
<accession>A0A438JLY6</accession>
<dbReference type="GO" id="GO:0007020">
    <property type="term" value="P:microtubule nucleation"/>
    <property type="evidence" value="ECO:0007669"/>
    <property type="project" value="InterPro"/>
</dbReference>
<comment type="similarity">
    <text evidence="3 9">Belongs to the tubulin family.</text>
</comment>
<dbReference type="InterPro" id="IPR000217">
    <property type="entry name" value="Tubulin"/>
</dbReference>
<evidence type="ECO:0000256" key="6">
    <source>
        <dbReference type="ARBA" id="ARBA00022741"/>
    </source>
</evidence>
<evidence type="ECO:0000256" key="1">
    <source>
        <dbReference type="ARBA" id="ARBA00002783"/>
    </source>
</evidence>
<dbReference type="Gene3D" id="1.10.287.600">
    <property type="entry name" value="Helix hairpin bin"/>
    <property type="match status" value="1"/>
</dbReference>
<dbReference type="InterPro" id="IPR023123">
    <property type="entry name" value="Tubulin_C"/>
</dbReference>
<sequence length="495" mass="55124">MPREIITLQVGQCGNQIGMEFWKQLCLEHGISKEGILEDFATQGGDRKDVFFYQADDQHYIPRALLIDLEPRVINGIQNSEYRNLYNHENIFVSDHGGGAGNNWASGYHQATASMPCALSQGDCLGVASLKSPCLGLQKATFIYSAWPDGLGDPEDIMDMIDREADGSDSLEGFVLCHSIAGGTGSGMGSYLLETLNDRYSKKLVQTYSVFPNQMETSDVVVQPYNSLLTLKRLTLNADCVVVLDNTALNRIAVERLHLSNPTFAQTNSLVSTVMSASTTTLRYPGYMNNDLVGLLASLIPTPRCHFLMTGYTPLTVERQTKNIMVSSYARTKEASQAKYISILNIIQGEVDPTQVHESLQRIRERKLVNFIEWGPASIQVALSRKSPYVQTAHRVSGLMLASHTSIRHLFSKCLSQYEKLRKKQAFLDNYRKFPMFADNDLSEFDESRDIIESLVDEYKACESPDYIKWGMEDPDHILTGEGNASGAVDPKLAV</sequence>
<evidence type="ECO:0000256" key="7">
    <source>
        <dbReference type="ARBA" id="ARBA00023134"/>
    </source>
</evidence>
<dbReference type="OrthoDB" id="10249382at2759"/>
<comment type="function">
    <text evidence="1">Tubulin is the major constituent of microtubules. The gamma chain is found at microtubule organizing centers (MTOC) such as the spindle poles, suggesting that it is involved in the minus-end nucleation of microtubule assembly.</text>
</comment>
<dbReference type="InterPro" id="IPR018316">
    <property type="entry name" value="Tubulin/FtsZ_2-layer-sand-dom"/>
</dbReference>
<dbReference type="PANTHER" id="PTHR11588">
    <property type="entry name" value="TUBULIN"/>
    <property type="match status" value="1"/>
</dbReference>
<dbReference type="Gene3D" id="3.40.50.1440">
    <property type="entry name" value="Tubulin/FtsZ, GTPase domain"/>
    <property type="match status" value="1"/>
</dbReference>
<dbReference type="InterPro" id="IPR037103">
    <property type="entry name" value="Tubulin/FtsZ-like_C"/>
</dbReference>
<keyword evidence="8" id="KW-0206">Cytoskeleton</keyword>
<comment type="caution">
    <text evidence="12">The sequence shown here is derived from an EMBL/GenBank/DDBJ whole genome shotgun (WGS) entry which is preliminary data.</text>
</comment>
<dbReference type="AlphaFoldDB" id="A0A438JLY6"/>
<dbReference type="EMBL" id="QGNW01000036">
    <property type="protein sequence ID" value="RVX09976.1"/>
    <property type="molecule type" value="Genomic_DNA"/>
</dbReference>
<dbReference type="FunFam" id="1.10.287.600:FF:000004">
    <property type="entry name" value="Tubulin gamma chain"/>
    <property type="match status" value="1"/>
</dbReference>
<evidence type="ECO:0000256" key="2">
    <source>
        <dbReference type="ARBA" id="ARBA00004267"/>
    </source>
</evidence>
<comment type="function">
    <text evidence="9">Tubulin is the major constituent of microtubules, protein filaments consisting of alpha- and beta-tubulin heterodimers. Gamma-tubulin is a key component of the gamma-tubulin ring complex (gTuRC) which mediates microtubule nucleation. The gTuRC regulates the minus-end nucleation of alpha-beta tubulin heterodimers that grow into microtubule protafilaments, a critical step in centrosome duplication and spindle formation.</text>
</comment>
<dbReference type="GO" id="GO:0005525">
    <property type="term" value="F:GTP binding"/>
    <property type="evidence" value="ECO:0007669"/>
    <property type="project" value="UniProtKB-UniRule"/>
</dbReference>
<dbReference type="InterPro" id="IPR036525">
    <property type="entry name" value="Tubulin/FtsZ_GTPase_sf"/>
</dbReference>
<dbReference type="SMART" id="SM00864">
    <property type="entry name" value="Tubulin"/>
    <property type="match status" value="1"/>
</dbReference>
<dbReference type="GO" id="GO:0031122">
    <property type="term" value="P:cytoplasmic microtubule organization"/>
    <property type="evidence" value="ECO:0007669"/>
    <property type="project" value="InterPro"/>
</dbReference>
<evidence type="ECO:0000256" key="3">
    <source>
        <dbReference type="ARBA" id="ARBA00009636"/>
    </source>
</evidence>
<evidence type="ECO:0000256" key="4">
    <source>
        <dbReference type="ARBA" id="ARBA00022490"/>
    </source>
</evidence>
<dbReference type="InterPro" id="IPR002454">
    <property type="entry name" value="Gamma_tubulin"/>
</dbReference>
<feature type="domain" description="Tubulin/FtsZ 2-layer sandwich" evidence="11">
    <location>
        <begin position="288"/>
        <end position="416"/>
    </location>
</feature>
<keyword evidence="7 9" id="KW-0342">GTP-binding</keyword>
<reference evidence="12 13" key="1">
    <citation type="journal article" date="2018" name="PLoS Genet.">
        <title>Population sequencing reveals clonal diversity and ancestral inbreeding in the grapevine cultivar Chardonnay.</title>
        <authorList>
            <person name="Roach M.J."/>
            <person name="Johnson D.L."/>
            <person name="Bohlmann J."/>
            <person name="van Vuuren H.J."/>
            <person name="Jones S.J."/>
            <person name="Pretorius I.S."/>
            <person name="Schmidt S.A."/>
            <person name="Borneman A.R."/>
        </authorList>
    </citation>
    <scope>NUCLEOTIDE SEQUENCE [LARGE SCALE GENOMIC DNA]</scope>
    <source>
        <strain evidence="13">cv. Chardonnay</strain>
        <tissue evidence="12">Leaf</tissue>
    </source>
</reference>
<evidence type="ECO:0000259" key="11">
    <source>
        <dbReference type="SMART" id="SM00865"/>
    </source>
</evidence>
<evidence type="ECO:0000256" key="5">
    <source>
        <dbReference type="ARBA" id="ARBA00022701"/>
    </source>
</evidence>
<keyword evidence="4" id="KW-0963">Cytoplasm</keyword>
<evidence type="ECO:0000313" key="13">
    <source>
        <dbReference type="Proteomes" id="UP000288805"/>
    </source>
</evidence>
<keyword evidence="5 9" id="KW-0493">Microtubule</keyword>